<evidence type="ECO:0000313" key="7">
    <source>
        <dbReference type="EMBL" id="KKI49696.1"/>
    </source>
</evidence>
<dbReference type="GO" id="GO:0000155">
    <property type="term" value="F:phosphorelay sensor kinase activity"/>
    <property type="evidence" value="ECO:0007669"/>
    <property type="project" value="InterPro"/>
</dbReference>
<dbReference type="Gene3D" id="3.30.450.20">
    <property type="entry name" value="PAS domain"/>
    <property type="match status" value="1"/>
</dbReference>
<comment type="subcellular location">
    <subcellularLocation>
        <location evidence="1">Membrane</location>
    </subcellularLocation>
</comment>
<feature type="transmembrane region" description="Helical" evidence="5">
    <location>
        <begin position="12"/>
        <end position="36"/>
    </location>
</feature>
<dbReference type="SUPFAM" id="SSF55874">
    <property type="entry name" value="ATPase domain of HSP90 chaperone/DNA topoisomerase II/histidine kinase"/>
    <property type="match status" value="1"/>
</dbReference>
<keyword evidence="5" id="KW-1133">Transmembrane helix</keyword>
<dbReference type="Pfam" id="PF06580">
    <property type="entry name" value="His_kinase"/>
    <property type="match status" value="1"/>
</dbReference>
<comment type="caution">
    <text evidence="7">The sequence shown here is derived from an EMBL/GenBank/DDBJ whole genome shotgun (WGS) entry which is preliminary data.</text>
</comment>
<accession>A0A0M2NFF6</accession>
<dbReference type="PANTHER" id="PTHR34220">
    <property type="entry name" value="SENSOR HISTIDINE KINASE YPDA"/>
    <property type="match status" value="1"/>
</dbReference>
<dbReference type="SUPFAM" id="SSF158472">
    <property type="entry name" value="HAMP domain-like"/>
    <property type="match status" value="1"/>
</dbReference>
<reference evidence="7 8" key="1">
    <citation type="submission" date="2015-04" db="EMBL/GenBank/DDBJ databases">
        <title>Draft genome sequence of bacteremic isolate Catabacter hongkongensis type strain HKU16T.</title>
        <authorList>
            <person name="Lau S.K."/>
            <person name="Teng J.L."/>
            <person name="Huang Y."/>
            <person name="Curreem S.O."/>
            <person name="Tsui S.K."/>
            <person name="Woo P.C."/>
        </authorList>
    </citation>
    <scope>NUCLEOTIDE SEQUENCE [LARGE SCALE GENOMIC DNA]</scope>
    <source>
        <strain evidence="7 8">HKU16</strain>
    </source>
</reference>
<sequence length="585" mass="67040">MRLFSNLNLSQKFSVTLLLLLLAPIIVVSILVSHYISVNNYRQTCDARFALLEQVSGNLENFTNDAKYVSLNILSDAKTQSLLKDYRDPTIDAVGRQTLTVGFSVQPLLESRNYVEAISLYDDEGIIYQYGLRIEAEDMQYVEAVKEAEGRPFWTAAYKQVYPGDYYYRYLDGEYVVSLLRGINDLGNYKTMLGIERITFDEAYIEALYSGIMIGNGRMYIVNRDGEVVSSTDKSMLGSNLSGGGRFAELFGNSGYFEQDGNVVLHTVQDSPDWSLVMEEPKSVFLSGQKEVTLLTFFNILVVVSFGIAFLLVQNRSIIRPVSLLSKDAQNYREGNFRITTQSRSNDEIGQLNRSLREMNEYIRNLIEQEYKSKLSEREMELEYLQSQINPHFLYNTLDNIRWMAVMENQQKIADNIEALCNLFRHSLNSGNKYTTLEEEIKSLESYILLQRARFEDSIFFEIRVEEDLLPCRIIKLVIQPLVENAIVHGIEPKLGKGHIRILIDRWEGKMRCRVTDDGIGIDAEAINKYINGEWDAGRSFALKNIHDRIQLEYGKEYGLSIQGSKNKGSVVRLLLPILYKTDEE</sequence>
<keyword evidence="5" id="KW-0472">Membrane</keyword>
<dbReference type="RefSeq" id="WP_046444695.1">
    <property type="nucleotide sequence ID" value="NZ_SMCZ01000010.1"/>
</dbReference>
<dbReference type="CDD" id="cd18774">
    <property type="entry name" value="PDC2_HK_sensor"/>
    <property type="match status" value="1"/>
</dbReference>
<name>A0A0M2NFF6_9FIRM</name>
<dbReference type="InterPro" id="IPR003660">
    <property type="entry name" value="HAMP_dom"/>
</dbReference>
<dbReference type="Gene3D" id="6.10.340.10">
    <property type="match status" value="1"/>
</dbReference>
<dbReference type="Proteomes" id="UP000034076">
    <property type="component" value="Unassembled WGS sequence"/>
</dbReference>
<feature type="domain" description="HAMP" evidence="6">
    <location>
        <begin position="316"/>
        <end position="368"/>
    </location>
</feature>
<dbReference type="InterPro" id="IPR036890">
    <property type="entry name" value="HATPase_C_sf"/>
</dbReference>
<dbReference type="Gene3D" id="3.30.565.10">
    <property type="entry name" value="Histidine kinase-like ATPase, C-terminal domain"/>
    <property type="match status" value="1"/>
</dbReference>
<dbReference type="Pfam" id="PF00672">
    <property type="entry name" value="HAMP"/>
    <property type="match status" value="1"/>
</dbReference>
<evidence type="ECO:0000256" key="5">
    <source>
        <dbReference type="SAM" id="Phobius"/>
    </source>
</evidence>
<protein>
    <submittedName>
        <fullName evidence="7">Two-component system sensor kinase</fullName>
    </submittedName>
</protein>
<dbReference type="InterPro" id="IPR003594">
    <property type="entry name" value="HATPase_dom"/>
</dbReference>
<dbReference type="EMBL" id="LAYJ01000131">
    <property type="protein sequence ID" value="KKI49696.1"/>
    <property type="molecule type" value="Genomic_DNA"/>
</dbReference>
<keyword evidence="2" id="KW-0597">Phosphoprotein</keyword>
<dbReference type="Pfam" id="PF02518">
    <property type="entry name" value="HATPase_c"/>
    <property type="match status" value="1"/>
</dbReference>
<dbReference type="PROSITE" id="PS50885">
    <property type="entry name" value="HAMP"/>
    <property type="match status" value="1"/>
</dbReference>
<evidence type="ECO:0000256" key="3">
    <source>
        <dbReference type="ARBA" id="ARBA00022679"/>
    </source>
</evidence>
<evidence type="ECO:0000259" key="6">
    <source>
        <dbReference type="PROSITE" id="PS50885"/>
    </source>
</evidence>
<evidence type="ECO:0000256" key="1">
    <source>
        <dbReference type="ARBA" id="ARBA00004370"/>
    </source>
</evidence>
<dbReference type="CDD" id="cd06225">
    <property type="entry name" value="HAMP"/>
    <property type="match status" value="1"/>
</dbReference>
<feature type="transmembrane region" description="Helical" evidence="5">
    <location>
        <begin position="292"/>
        <end position="313"/>
    </location>
</feature>
<evidence type="ECO:0000256" key="4">
    <source>
        <dbReference type="ARBA" id="ARBA00022777"/>
    </source>
</evidence>
<keyword evidence="4 7" id="KW-0418">Kinase</keyword>
<dbReference type="AlphaFoldDB" id="A0A0M2NFF6"/>
<keyword evidence="3" id="KW-0808">Transferase</keyword>
<dbReference type="SMART" id="SM00304">
    <property type="entry name" value="HAMP"/>
    <property type="match status" value="1"/>
</dbReference>
<evidence type="ECO:0000256" key="2">
    <source>
        <dbReference type="ARBA" id="ARBA00022553"/>
    </source>
</evidence>
<keyword evidence="5" id="KW-0812">Transmembrane</keyword>
<dbReference type="InterPro" id="IPR010559">
    <property type="entry name" value="Sig_transdc_His_kin_internal"/>
</dbReference>
<dbReference type="GO" id="GO:0016020">
    <property type="term" value="C:membrane"/>
    <property type="evidence" value="ECO:0007669"/>
    <property type="project" value="UniProtKB-SubCell"/>
</dbReference>
<dbReference type="InterPro" id="IPR050640">
    <property type="entry name" value="Bact_2-comp_sensor_kinase"/>
</dbReference>
<organism evidence="7 8">
    <name type="scientific">Christensenella hongkongensis</name>
    <dbReference type="NCBI Taxonomy" id="270498"/>
    <lineage>
        <taxon>Bacteria</taxon>
        <taxon>Bacillati</taxon>
        <taxon>Bacillota</taxon>
        <taxon>Clostridia</taxon>
        <taxon>Christensenellales</taxon>
        <taxon>Christensenellaceae</taxon>
        <taxon>Christensenella</taxon>
    </lineage>
</organism>
<proteinExistence type="predicted"/>
<dbReference type="STRING" id="270498.CHK_2918"/>
<dbReference type="PANTHER" id="PTHR34220:SF7">
    <property type="entry name" value="SENSOR HISTIDINE KINASE YPDA"/>
    <property type="match status" value="1"/>
</dbReference>
<evidence type="ECO:0000313" key="8">
    <source>
        <dbReference type="Proteomes" id="UP000034076"/>
    </source>
</evidence>
<keyword evidence="8" id="KW-1185">Reference proteome</keyword>
<gene>
    <name evidence="7" type="ORF">CHK_2918</name>
</gene>